<sequence>MCDDSVELFFKNSEDETFCEWDLNLQPEDPRYKSNSDSIILLKDKFPLLNVYDEHIFHHMIFTINSITTVPKLTRYNRINAFIKLYCFFQLSNSRKDENDSIIVRKNKKFLFRLFMFTHPVNEETLNAFTLNDSGKVVRLPSGITLRDYAFTYYNYFIDHYDQLSSQILIEPNEIEVAKILHLFLVDMIETGGYDLKIPAPVLPISMDIINDAGCFIKFYYEARKSGA</sequence>
<name>A0ABV1PQ28_9ENTR</name>
<dbReference type="RefSeq" id="WP_349951411.1">
    <property type="nucleotide sequence ID" value="NZ_JBEHGX010000007.1"/>
</dbReference>
<proteinExistence type="predicted"/>
<protein>
    <submittedName>
        <fullName evidence="1">Uncharacterized protein</fullName>
    </submittedName>
</protein>
<evidence type="ECO:0000313" key="2">
    <source>
        <dbReference type="Proteomes" id="UP001447374"/>
    </source>
</evidence>
<comment type="caution">
    <text evidence="1">The sequence shown here is derived from an EMBL/GenBank/DDBJ whole genome shotgun (WGS) entry which is preliminary data.</text>
</comment>
<organism evidence="1 2">
    <name type="scientific">Franconibacter daqui</name>
    <dbReference type="NCBI Taxonomy" id="2047724"/>
    <lineage>
        <taxon>Bacteria</taxon>
        <taxon>Pseudomonadati</taxon>
        <taxon>Pseudomonadota</taxon>
        <taxon>Gammaproteobacteria</taxon>
        <taxon>Enterobacterales</taxon>
        <taxon>Enterobacteriaceae</taxon>
        <taxon>Franconibacter</taxon>
    </lineage>
</organism>
<dbReference type="Proteomes" id="UP001447374">
    <property type="component" value="Unassembled WGS sequence"/>
</dbReference>
<dbReference type="EMBL" id="JBEHGX010000007">
    <property type="protein sequence ID" value="MER0126957.1"/>
    <property type="molecule type" value="Genomic_DNA"/>
</dbReference>
<gene>
    <name evidence="1" type="ORF">ABQG75_14535</name>
</gene>
<reference evidence="1 2" key="1">
    <citation type="submission" date="2024-06" db="EMBL/GenBank/DDBJ databases">
        <title>Fanconibacter daqui strain Q02 whole shotgun sequencing project.</title>
        <authorList>
            <person name="Rodrigues J.W.A."/>
            <person name="Viana L.C."/>
            <person name="Vieira E.C."/>
            <person name="Souza F.O.L."/>
            <person name="Alegria O.C."/>
            <person name="Patroca S."/>
            <person name="Cruz A.C.R."/>
            <person name="Nunes A.R.C."/>
        </authorList>
    </citation>
    <scope>NUCLEOTIDE SEQUENCE [LARGE SCALE GENOMIC DNA]</scope>
    <source>
        <strain evidence="1 2">Q02</strain>
    </source>
</reference>
<evidence type="ECO:0000313" key="1">
    <source>
        <dbReference type="EMBL" id="MER0126957.1"/>
    </source>
</evidence>
<accession>A0ABV1PQ28</accession>
<keyword evidence="2" id="KW-1185">Reference proteome</keyword>